<evidence type="ECO:0000256" key="7">
    <source>
        <dbReference type="ARBA" id="ARBA00023136"/>
    </source>
</evidence>
<keyword evidence="3" id="KW-0812">Transmembrane</keyword>
<feature type="signal peptide" evidence="9">
    <location>
        <begin position="1"/>
        <end position="24"/>
    </location>
</feature>
<evidence type="ECO:0000256" key="6">
    <source>
        <dbReference type="ARBA" id="ARBA00023010"/>
    </source>
</evidence>
<feature type="coiled-coil region" evidence="8">
    <location>
        <begin position="368"/>
        <end position="402"/>
    </location>
</feature>
<protein>
    <submittedName>
        <fullName evidence="10">Uncharacterized protein</fullName>
    </submittedName>
</protein>
<keyword evidence="2" id="KW-0813">Transport</keyword>
<comment type="subcellular location">
    <subcellularLocation>
        <location evidence="1">Membrane</location>
        <topology evidence="1">Single-pass membrane protein</topology>
    </subcellularLocation>
</comment>
<dbReference type="InterPro" id="IPR003369">
    <property type="entry name" value="TatA/B/E"/>
</dbReference>
<evidence type="ECO:0000256" key="4">
    <source>
        <dbReference type="ARBA" id="ARBA00022927"/>
    </source>
</evidence>
<evidence type="ECO:0000313" key="11">
    <source>
        <dbReference type="Proteomes" id="UP001165122"/>
    </source>
</evidence>
<keyword evidence="4" id="KW-0653">Protein transport</keyword>
<dbReference type="EMBL" id="BRXW01000914">
    <property type="protein sequence ID" value="GMH79226.1"/>
    <property type="molecule type" value="Genomic_DNA"/>
</dbReference>
<sequence>MITFSNRNAVILWWLLLLITPTSSSTNPSSPLAHSKKRIFDQRSSAKSPPLRLSLLAFSAPPTTLRRTPPQCNIREYTTSPTIAYPQPPSLQKFTQLHLPPRSHSTRLHSFLGSDGGILGVGAPELATIVLIGYFVLGPTELYKLTKEIGKFVNNFRSVGTELTGQFTDSMENQLALDEVRKAQEDLTEAFSFRRSINWEEENEGVNENVENFREVEAEASAATATATATATASTTAAAAAGTGKKKIRKRVKKREPVPLETVAEEKIVQDLFSPNLESSTEEDARVEDMISNSGYIVPDSNDSYPDLDVSSDFTDSDNTTSSTMLESRTSRLEASENSRFAAQLNSEAWNESIIENEDALSPLSKIMEKLALLEDERNANLKRLEEEMRLKEEVEERFYREKRKVLEEGIEEFQRSAMLEEEVGESNIV</sequence>
<dbReference type="Proteomes" id="UP001165122">
    <property type="component" value="Unassembled WGS sequence"/>
</dbReference>
<gene>
    <name evidence="10" type="ORF">TrLO_g14961</name>
</gene>
<dbReference type="OrthoDB" id="47875at2759"/>
<feature type="chain" id="PRO_5040839318" evidence="9">
    <location>
        <begin position="25"/>
        <end position="430"/>
    </location>
</feature>
<keyword evidence="8" id="KW-0175">Coiled coil</keyword>
<keyword evidence="5" id="KW-1133">Transmembrane helix</keyword>
<evidence type="ECO:0000256" key="3">
    <source>
        <dbReference type="ARBA" id="ARBA00022692"/>
    </source>
</evidence>
<organism evidence="10 11">
    <name type="scientific">Triparma laevis f. longispina</name>
    <dbReference type="NCBI Taxonomy" id="1714387"/>
    <lineage>
        <taxon>Eukaryota</taxon>
        <taxon>Sar</taxon>
        <taxon>Stramenopiles</taxon>
        <taxon>Ochrophyta</taxon>
        <taxon>Bolidophyceae</taxon>
        <taxon>Parmales</taxon>
        <taxon>Triparmaceae</taxon>
        <taxon>Triparma</taxon>
    </lineage>
</organism>
<proteinExistence type="predicted"/>
<evidence type="ECO:0000256" key="8">
    <source>
        <dbReference type="SAM" id="Coils"/>
    </source>
</evidence>
<comment type="caution">
    <text evidence="10">The sequence shown here is derived from an EMBL/GenBank/DDBJ whole genome shotgun (WGS) entry which is preliminary data.</text>
</comment>
<keyword evidence="7" id="KW-0472">Membrane</keyword>
<keyword evidence="9" id="KW-0732">Signal</keyword>
<dbReference type="AlphaFoldDB" id="A0A9W7AWP0"/>
<name>A0A9W7AWP0_9STRA</name>
<reference evidence="11" key="1">
    <citation type="journal article" date="2023" name="Commun. Biol.">
        <title>Genome analysis of Parmales, the sister group of diatoms, reveals the evolutionary specialization of diatoms from phago-mixotrophs to photoautotrophs.</title>
        <authorList>
            <person name="Ban H."/>
            <person name="Sato S."/>
            <person name="Yoshikawa S."/>
            <person name="Yamada K."/>
            <person name="Nakamura Y."/>
            <person name="Ichinomiya M."/>
            <person name="Sato N."/>
            <person name="Blanc-Mathieu R."/>
            <person name="Endo H."/>
            <person name="Kuwata A."/>
            <person name="Ogata H."/>
        </authorList>
    </citation>
    <scope>NUCLEOTIDE SEQUENCE [LARGE SCALE GENOMIC DNA]</scope>
    <source>
        <strain evidence="11">NIES 3700</strain>
    </source>
</reference>
<evidence type="ECO:0000256" key="2">
    <source>
        <dbReference type="ARBA" id="ARBA00022448"/>
    </source>
</evidence>
<evidence type="ECO:0000256" key="9">
    <source>
        <dbReference type="SAM" id="SignalP"/>
    </source>
</evidence>
<evidence type="ECO:0000313" key="10">
    <source>
        <dbReference type="EMBL" id="GMH79226.1"/>
    </source>
</evidence>
<dbReference type="Pfam" id="PF02416">
    <property type="entry name" value="TatA_B_E"/>
    <property type="match status" value="1"/>
</dbReference>
<evidence type="ECO:0000256" key="1">
    <source>
        <dbReference type="ARBA" id="ARBA00004167"/>
    </source>
</evidence>
<dbReference type="Gene3D" id="1.20.5.3310">
    <property type="match status" value="1"/>
</dbReference>
<evidence type="ECO:0000256" key="5">
    <source>
        <dbReference type="ARBA" id="ARBA00022989"/>
    </source>
</evidence>
<keyword evidence="11" id="KW-1185">Reference proteome</keyword>
<keyword evidence="6" id="KW-0811">Translocation</keyword>
<accession>A0A9W7AWP0</accession>